<dbReference type="EMBL" id="JAXLPB010000006">
    <property type="protein sequence ID" value="MDY8110786.1"/>
    <property type="molecule type" value="Genomic_DNA"/>
</dbReference>
<evidence type="ECO:0000313" key="1">
    <source>
        <dbReference type="EMBL" id="MDY8110786.1"/>
    </source>
</evidence>
<evidence type="ECO:0000313" key="2">
    <source>
        <dbReference type="Proteomes" id="UP001294412"/>
    </source>
</evidence>
<gene>
    <name evidence="1" type="ORF">U0C82_16720</name>
</gene>
<dbReference type="InterPro" id="IPR046734">
    <property type="entry name" value="DUF6626"/>
</dbReference>
<comment type="caution">
    <text evidence="1">The sequence shown here is derived from an EMBL/GenBank/DDBJ whole genome shotgun (WGS) entry which is preliminary data.</text>
</comment>
<dbReference type="Pfam" id="PF20331">
    <property type="entry name" value="DUF6626"/>
    <property type="match status" value="1"/>
</dbReference>
<sequence length="107" mass="12478">MIHHVYQRLRDGGFTHSQVHFSTVWLGRSSRYYSNLIATQREPAIGTMLELNTRVLRVALHMERGQNAHELLELVGQLDEEMFRRISYRVTLTRLKVETEKVGPTSL</sequence>
<reference evidence="1 2" key="1">
    <citation type="submission" date="2023-12" db="EMBL/GenBank/DDBJ databases">
        <title>Description of Novel Strain Fulvimarina sp. 2208YS6-2-32 isolated from Uroteuthis (Photololigo) edulis.</title>
        <authorList>
            <person name="Park J.-S."/>
        </authorList>
    </citation>
    <scope>NUCLEOTIDE SEQUENCE [LARGE SCALE GENOMIC DNA]</scope>
    <source>
        <strain evidence="1 2">2208YS6-2-32</strain>
    </source>
</reference>
<organism evidence="1 2">
    <name type="scientific">Fulvimarina uroteuthidis</name>
    <dbReference type="NCBI Taxonomy" id="3098149"/>
    <lineage>
        <taxon>Bacteria</taxon>
        <taxon>Pseudomonadati</taxon>
        <taxon>Pseudomonadota</taxon>
        <taxon>Alphaproteobacteria</taxon>
        <taxon>Hyphomicrobiales</taxon>
        <taxon>Aurantimonadaceae</taxon>
        <taxon>Fulvimarina</taxon>
    </lineage>
</organism>
<protein>
    <submittedName>
        <fullName evidence="1">DUF6626 family protein</fullName>
    </submittedName>
</protein>
<dbReference type="Proteomes" id="UP001294412">
    <property type="component" value="Unassembled WGS sequence"/>
</dbReference>
<dbReference type="RefSeq" id="WP_322188671.1">
    <property type="nucleotide sequence ID" value="NZ_JAXLPB010000006.1"/>
</dbReference>
<name>A0ABU5I6E6_9HYPH</name>
<keyword evidence="2" id="KW-1185">Reference proteome</keyword>
<accession>A0ABU5I6E6</accession>
<proteinExistence type="predicted"/>